<sequence>MRVFLIVWFGQLISLIGSSLTSFALGVWVYQRTGSVTQFSLILLFALLPSILISPVAGAIVDRWNRRKCMIVSDFGAGMTTVAIALLLATGNLQIWHIYLAVGFSSICKAFQLPAYTASTSSLVPKEFLPRASGMVQSAEACAQLISPLLAGVLLGIIQLQGIILIDFATFLFAVSTLLLVRFPHAKTVIVSPDKNLSLWREAIEGWTYIYTRPGLLILLILFALDNFVTGLVEVLLTPLVLSFASVAVLGTIQSIGGAGMLLGSLAMSIWGGPKPLIRGIFAFDLLAHLCIFAFGLRTDAALFAVANFILFFSLPLVNGWCNAIYLRKVHPDIQGRVFATIQMICWSCIPVAYLVAGPLAERIFEPLMAADGLLAESVGQIIGVGPGRGIGLLFITMEIIAIIVTVAAYRYPRLRRVEDELPDAV</sequence>
<reference evidence="9 10" key="1">
    <citation type="submission" date="2023-12" db="EMBL/GenBank/DDBJ databases">
        <title>Baltic Sea Cyanobacteria.</title>
        <authorList>
            <person name="Delbaje E."/>
            <person name="Fewer D.P."/>
            <person name="Shishido T.K."/>
        </authorList>
    </citation>
    <scope>NUCLEOTIDE SEQUENCE [LARGE SCALE GENOMIC DNA]</scope>
    <source>
        <strain evidence="9 10">CCNP 1315</strain>
    </source>
</reference>
<evidence type="ECO:0000256" key="5">
    <source>
        <dbReference type="ARBA" id="ARBA00022989"/>
    </source>
</evidence>
<dbReference type="CDD" id="cd06173">
    <property type="entry name" value="MFS_MefA_like"/>
    <property type="match status" value="1"/>
</dbReference>
<dbReference type="PANTHER" id="PTHR43266:SF2">
    <property type="entry name" value="MAJOR FACILITATOR SUPERFAMILY (MFS) PROFILE DOMAIN-CONTAINING PROTEIN"/>
    <property type="match status" value="1"/>
</dbReference>
<dbReference type="InterPro" id="IPR011701">
    <property type="entry name" value="MFS"/>
</dbReference>
<protein>
    <submittedName>
        <fullName evidence="9">MFS transporter</fullName>
    </submittedName>
</protein>
<keyword evidence="5 7" id="KW-1133">Transmembrane helix</keyword>
<feature type="transmembrane region" description="Helical" evidence="7">
    <location>
        <begin position="276"/>
        <end position="295"/>
    </location>
</feature>
<comment type="caution">
    <text evidence="9">The sequence shown here is derived from an EMBL/GenBank/DDBJ whole genome shotgun (WGS) entry which is preliminary data.</text>
</comment>
<proteinExistence type="predicted"/>
<evidence type="ECO:0000313" key="10">
    <source>
        <dbReference type="Proteomes" id="UP001301728"/>
    </source>
</evidence>
<dbReference type="PROSITE" id="PS50850">
    <property type="entry name" value="MFS"/>
    <property type="match status" value="1"/>
</dbReference>
<evidence type="ECO:0000256" key="4">
    <source>
        <dbReference type="ARBA" id="ARBA00022692"/>
    </source>
</evidence>
<keyword evidence="6 7" id="KW-0472">Membrane</keyword>
<gene>
    <name evidence="9" type="ORF">VB854_20675</name>
</gene>
<feature type="transmembrane region" description="Helical" evidence="7">
    <location>
        <begin position="237"/>
        <end position="264"/>
    </location>
</feature>
<evidence type="ECO:0000313" key="9">
    <source>
        <dbReference type="EMBL" id="MEA5521356.1"/>
    </source>
</evidence>
<dbReference type="RefSeq" id="WP_323306951.1">
    <property type="nucleotide sequence ID" value="NZ_JAYGHT010000132.1"/>
</dbReference>
<evidence type="ECO:0000259" key="8">
    <source>
        <dbReference type="PROSITE" id="PS50850"/>
    </source>
</evidence>
<feature type="transmembrane region" description="Helical" evidence="7">
    <location>
        <begin position="391"/>
        <end position="410"/>
    </location>
</feature>
<feature type="transmembrane region" description="Helical" evidence="7">
    <location>
        <begin position="40"/>
        <end position="60"/>
    </location>
</feature>
<feature type="transmembrane region" description="Helical" evidence="7">
    <location>
        <begin position="164"/>
        <end position="183"/>
    </location>
</feature>
<organism evidence="9 10">
    <name type="scientific">Limnoraphis robusta CCNP1315</name>
    <dbReference type="NCBI Taxonomy" id="3110306"/>
    <lineage>
        <taxon>Bacteria</taxon>
        <taxon>Bacillati</taxon>
        <taxon>Cyanobacteriota</taxon>
        <taxon>Cyanophyceae</taxon>
        <taxon>Oscillatoriophycideae</taxon>
        <taxon>Oscillatoriales</taxon>
        <taxon>Sirenicapillariaceae</taxon>
        <taxon>Limnoraphis</taxon>
    </lineage>
</organism>
<accession>A0ABU5U2E3</accession>
<feature type="domain" description="Major facilitator superfamily (MFS) profile" evidence="8">
    <location>
        <begin position="1"/>
        <end position="187"/>
    </location>
</feature>
<dbReference type="InterPro" id="IPR036259">
    <property type="entry name" value="MFS_trans_sf"/>
</dbReference>
<keyword evidence="2" id="KW-0813">Transport</keyword>
<evidence type="ECO:0000256" key="1">
    <source>
        <dbReference type="ARBA" id="ARBA00004651"/>
    </source>
</evidence>
<feature type="transmembrane region" description="Helical" evidence="7">
    <location>
        <begin position="338"/>
        <end position="357"/>
    </location>
</feature>
<dbReference type="PANTHER" id="PTHR43266">
    <property type="entry name" value="MACROLIDE-EFFLUX PROTEIN"/>
    <property type="match status" value="1"/>
</dbReference>
<evidence type="ECO:0000256" key="7">
    <source>
        <dbReference type="SAM" id="Phobius"/>
    </source>
</evidence>
<dbReference type="Gene3D" id="1.20.1250.20">
    <property type="entry name" value="MFS general substrate transporter like domains"/>
    <property type="match status" value="1"/>
</dbReference>
<name>A0ABU5U2E3_9CYAN</name>
<evidence type="ECO:0000256" key="6">
    <source>
        <dbReference type="ARBA" id="ARBA00023136"/>
    </source>
</evidence>
<evidence type="ECO:0000256" key="2">
    <source>
        <dbReference type="ARBA" id="ARBA00022448"/>
    </source>
</evidence>
<keyword evidence="4 7" id="KW-0812">Transmembrane</keyword>
<dbReference type="SUPFAM" id="SSF103473">
    <property type="entry name" value="MFS general substrate transporter"/>
    <property type="match status" value="1"/>
</dbReference>
<keyword evidence="3" id="KW-1003">Cell membrane</keyword>
<dbReference type="InterPro" id="IPR020846">
    <property type="entry name" value="MFS_dom"/>
</dbReference>
<dbReference type="Proteomes" id="UP001301728">
    <property type="component" value="Unassembled WGS sequence"/>
</dbReference>
<keyword evidence="10" id="KW-1185">Reference proteome</keyword>
<feature type="transmembrane region" description="Helical" evidence="7">
    <location>
        <begin position="301"/>
        <end position="326"/>
    </location>
</feature>
<comment type="subcellular location">
    <subcellularLocation>
        <location evidence="1">Cell membrane</location>
        <topology evidence="1">Multi-pass membrane protein</topology>
    </subcellularLocation>
</comment>
<dbReference type="Pfam" id="PF07690">
    <property type="entry name" value="MFS_1"/>
    <property type="match status" value="1"/>
</dbReference>
<dbReference type="EMBL" id="JAYGHT010000132">
    <property type="protein sequence ID" value="MEA5521356.1"/>
    <property type="molecule type" value="Genomic_DNA"/>
</dbReference>
<evidence type="ECO:0000256" key="3">
    <source>
        <dbReference type="ARBA" id="ARBA00022475"/>
    </source>
</evidence>